<dbReference type="SUPFAM" id="SSF53448">
    <property type="entry name" value="Nucleotide-diphospho-sugar transferases"/>
    <property type="match status" value="1"/>
</dbReference>
<keyword evidence="5 7" id="KW-1133">Transmembrane helix</keyword>
<feature type="transmembrane region" description="Helical" evidence="7">
    <location>
        <begin position="221"/>
        <end position="247"/>
    </location>
</feature>
<proteinExistence type="predicted"/>
<evidence type="ECO:0000256" key="3">
    <source>
        <dbReference type="ARBA" id="ARBA00022679"/>
    </source>
</evidence>
<keyword evidence="3" id="KW-0808">Transferase</keyword>
<dbReference type="PANTHER" id="PTHR48090">
    <property type="entry name" value="UNDECAPRENYL-PHOSPHATE 4-DEOXY-4-FORMAMIDO-L-ARABINOSE TRANSFERASE-RELATED"/>
    <property type="match status" value="1"/>
</dbReference>
<evidence type="ECO:0000256" key="6">
    <source>
        <dbReference type="ARBA" id="ARBA00023136"/>
    </source>
</evidence>
<dbReference type="InterPro" id="IPR029044">
    <property type="entry name" value="Nucleotide-diphossugar_trans"/>
</dbReference>
<evidence type="ECO:0000313" key="9">
    <source>
        <dbReference type="EMBL" id="MBO1318026.1"/>
    </source>
</evidence>
<accession>A0A8J7QBQ4</accession>
<feature type="domain" description="Glycosyltransferase 2-like" evidence="8">
    <location>
        <begin position="12"/>
        <end position="170"/>
    </location>
</feature>
<sequence length="319" mass="35060">MNVVNPGQPILSVVLPFYNEADHVGRVLTAIPAAIEPLQLPFEIIMVDDGSTDGTWSELQTLCHRDARLQAVRFSRNFGKEAALSAGLAKARGQAVITMDGDLQHPPEVIARLVARWQRGDVDIVDAVKRHANRGGPLKNLAATLFYTLHRRLTGMEMNGSSDFKLLDRRVVSVLNTMGERRLFFRGLCDWLGFRRDLVTFDVADRVGGRSKWSLKQLLRLALNGITAFTSAPLHVTTGLGCLFLAFSAPLAVQTLYMKLTAQAVSGFTTVILLLLMLGSAILISLGIIGIYIAQIFDEVKARPRYLVSEQSETGEGRS</sequence>
<evidence type="ECO:0000256" key="7">
    <source>
        <dbReference type="SAM" id="Phobius"/>
    </source>
</evidence>
<dbReference type="GO" id="GO:0005886">
    <property type="term" value="C:plasma membrane"/>
    <property type="evidence" value="ECO:0007669"/>
    <property type="project" value="TreeGrafter"/>
</dbReference>
<protein>
    <submittedName>
        <fullName evidence="9">Glycosyltransferase family 2 protein</fullName>
    </submittedName>
</protein>
<dbReference type="AlphaFoldDB" id="A0A8J7QBQ4"/>
<organism evidence="9 10">
    <name type="scientific">Acanthopleuribacter pedis</name>
    <dbReference type="NCBI Taxonomy" id="442870"/>
    <lineage>
        <taxon>Bacteria</taxon>
        <taxon>Pseudomonadati</taxon>
        <taxon>Acidobacteriota</taxon>
        <taxon>Holophagae</taxon>
        <taxon>Acanthopleuribacterales</taxon>
        <taxon>Acanthopleuribacteraceae</taxon>
        <taxon>Acanthopleuribacter</taxon>
    </lineage>
</organism>
<comment type="subcellular location">
    <subcellularLocation>
        <location evidence="1">Membrane</location>
        <topology evidence="1">Multi-pass membrane protein</topology>
    </subcellularLocation>
</comment>
<dbReference type="EMBL" id="JAFREP010000004">
    <property type="protein sequence ID" value="MBO1318026.1"/>
    <property type="molecule type" value="Genomic_DNA"/>
</dbReference>
<dbReference type="Gene3D" id="3.90.550.10">
    <property type="entry name" value="Spore Coat Polysaccharide Biosynthesis Protein SpsA, Chain A"/>
    <property type="match status" value="1"/>
</dbReference>
<keyword evidence="4 7" id="KW-0812">Transmembrane</keyword>
<keyword evidence="2" id="KW-0328">Glycosyltransferase</keyword>
<evidence type="ECO:0000256" key="1">
    <source>
        <dbReference type="ARBA" id="ARBA00004141"/>
    </source>
</evidence>
<evidence type="ECO:0000256" key="2">
    <source>
        <dbReference type="ARBA" id="ARBA00022676"/>
    </source>
</evidence>
<gene>
    <name evidence="9" type="ORF">J3U88_06090</name>
</gene>
<dbReference type="PANTHER" id="PTHR48090:SF1">
    <property type="entry name" value="PROPHAGE BACTOPRENOL GLUCOSYL TRANSFERASE HOMOLOG"/>
    <property type="match status" value="1"/>
</dbReference>
<reference evidence="9" key="1">
    <citation type="submission" date="2021-03" db="EMBL/GenBank/DDBJ databases">
        <authorList>
            <person name="Wang G."/>
        </authorList>
    </citation>
    <scope>NUCLEOTIDE SEQUENCE</scope>
    <source>
        <strain evidence="9">KCTC 12899</strain>
    </source>
</reference>
<evidence type="ECO:0000313" key="10">
    <source>
        <dbReference type="Proteomes" id="UP000664417"/>
    </source>
</evidence>
<feature type="transmembrane region" description="Helical" evidence="7">
    <location>
        <begin position="267"/>
        <end position="294"/>
    </location>
</feature>
<dbReference type="CDD" id="cd04187">
    <property type="entry name" value="DPM1_like_bac"/>
    <property type="match status" value="1"/>
</dbReference>
<keyword evidence="10" id="KW-1185">Reference proteome</keyword>
<dbReference type="InterPro" id="IPR050256">
    <property type="entry name" value="Glycosyltransferase_2"/>
</dbReference>
<dbReference type="Pfam" id="PF00535">
    <property type="entry name" value="Glycos_transf_2"/>
    <property type="match status" value="1"/>
</dbReference>
<evidence type="ECO:0000259" key="8">
    <source>
        <dbReference type="Pfam" id="PF00535"/>
    </source>
</evidence>
<dbReference type="InterPro" id="IPR001173">
    <property type="entry name" value="Glyco_trans_2-like"/>
</dbReference>
<dbReference type="GO" id="GO:0016757">
    <property type="term" value="F:glycosyltransferase activity"/>
    <property type="evidence" value="ECO:0007669"/>
    <property type="project" value="UniProtKB-KW"/>
</dbReference>
<dbReference type="Proteomes" id="UP000664417">
    <property type="component" value="Unassembled WGS sequence"/>
</dbReference>
<keyword evidence="6 7" id="KW-0472">Membrane</keyword>
<evidence type="ECO:0000256" key="5">
    <source>
        <dbReference type="ARBA" id="ARBA00022989"/>
    </source>
</evidence>
<evidence type="ECO:0000256" key="4">
    <source>
        <dbReference type="ARBA" id="ARBA00022692"/>
    </source>
</evidence>
<comment type="caution">
    <text evidence="9">The sequence shown here is derived from an EMBL/GenBank/DDBJ whole genome shotgun (WGS) entry which is preliminary data.</text>
</comment>
<dbReference type="RefSeq" id="WP_207857588.1">
    <property type="nucleotide sequence ID" value="NZ_JAFREP010000004.1"/>
</dbReference>
<name>A0A8J7QBQ4_9BACT</name>